<name>A0A2T3FNG7_9CLOT</name>
<feature type="domain" description="Polymerase/histidinol phosphatase N-terminal" evidence="11">
    <location>
        <begin position="4"/>
        <end position="71"/>
    </location>
</feature>
<dbReference type="GO" id="GO:0005737">
    <property type="term" value="C:cytoplasm"/>
    <property type="evidence" value="ECO:0007669"/>
    <property type="project" value="UniProtKB-SubCell"/>
</dbReference>
<comment type="caution">
    <text evidence="12">The sequence shown here is derived from an EMBL/GenBank/DDBJ whole genome shotgun (WGS) entry which is preliminary data.</text>
</comment>
<dbReference type="InterPro" id="IPR011708">
    <property type="entry name" value="DNA_pol3_alpha_NTPase_dom"/>
</dbReference>
<comment type="catalytic activity">
    <reaction evidence="10">
        <text>DNA(n) + a 2'-deoxyribonucleoside 5'-triphosphate = DNA(n+1) + diphosphate</text>
        <dbReference type="Rhea" id="RHEA:22508"/>
        <dbReference type="Rhea" id="RHEA-COMP:17339"/>
        <dbReference type="Rhea" id="RHEA-COMP:17340"/>
        <dbReference type="ChEBI" id="CHEBI:33019"/>
        <dbReference type="ChEBI" id="CHEBI:61560"/>
        <dbReference type="ChEBI" id="CHEBI:173112"/>
        <dbReference type="EC" id="2.7.7.7"/>
    </reaction>
</comment>
<evidence type="ECO:0000256" key="5">
    <source>
        <dbReference type="ARBA" id="ARBA00022679"/>
    </source>
</evidence>
<dbReference type="InterPro" id="IPR004365">
    <property type="entry name" value="NA-bd_OB_tRNA"/>
</dbReference>
<evidence type="ECO:0000313" key="12">
    <source>
        <dbReference type="EMBL" id="PST36824.1"/>
    </source>
</evidence>
<dbReference type="Pfam" id="PF17657">
    <property type="entry name" value="DNA_pol3_finger"/>
    <property type="match status" value="1"/>
</dbReference>
<reference evidence="12 13" key="1">
    <citation type="submission" date="2018-03" db="EMBL/GenBank/DDBJ databases">
        <title>Lachnoclostridium SNUG30386 gen.nov., sp.nov., isolated from human faeces.</title>
        <authorList>
            <person name="Seo B."/>
            <person name="Jeon K."/>
            <person name="Ko G."/>
        </authorList>
    </citation>
    <scope>NUCLEOTIDE SEQUENCE [LARGE SCALE GENOMIC DNA]</scope>
    <source>
        <strain evidence="12 13">SNUG30386</strain>
    </source>
</reference>
<dbReference type="RefSeq" id="WP_107001047.1">
    <property type="nucleotide sequence ID" value="NZ_JAQDZI010000006.1"/>
</dbReference>
<dbReference type="SMART" id="SM00481">
    <property type="entry name" value="POLIIIAc"/>
    <property type="match status" value="1"/>
</dbReference>
<proteinExistence type="inferred from homology"/>
<dbReference type="Pfam" id="PF14579">
    <property type="entry name" value="HHH_6"/>
    <property type="match status" value="1"/>
</dbReference>
<comment type="similarity">
    <text evidence="2">Belongs to the DNA polymerase type-C family. DnaE subfamily.</text>
</comment>
<dbReference type="NCBIfam" id="NF005298">
    <property type="entry name" value="PRK06826.1"/>
    <property type="match status" value="1"/>
</dbReference>
<evidence type="ECO:0000256" key="7">
    <source>
        <dbReference type="ARBA" id="ARBA00022705"/>
    </source>
</evidence>
<evidence type="ECO:0000256" key="9">
    <source>
        <dbReference type="ARBA" id="ARBA00025611"/>
    </source>
</evidence>
<dbReference type="InterPro" id="IPR004805">
    <property type="entry name" value="DnaE2/DnaE/PolC"/>
</dbReference>
<dbReference type="AlphaFoldDB" id="A0A2T3FNG7"/>
<dbReference type="GO" id="GO:0006260">
    <property type="term" value="P:DNA replication"/>
    <property type="evidence" value="ECO:0007669"/>
    <property type="project" value="UniProtKB-KW"/>
</dbReference>
<organism evidence="12 13">
    <name type="scientific">Clostridium fessum</name>
    <dbReference type="NCBI Taxonomy" id="2126740"/>
    <lineage>
        <taxon>Bacteria</taxon>
        <taxon>Bacillati</taxon>
        <taxon>Bacillota</taxon>
        <taxon>Clostridia</taxon>
        <taxon>Eubacteriales</taxon>
        <taxon>Clostridiaceae</taxon>
        <taxon>Clostridium</taxon>
    </lineage>
</organism>
<dbReference type="InterPro" id="IPR016195">
    <property type="entry name" value="Pol/histidinol_Pase-like"/>
</dbReference>
<dbReference type="InterPro" id="IPR029460">
    <property type="entry name" value="DNAPol_HHH"/>
</dbReference>
<comment type="function">
    <text evidence="9">DNA polymerase III is a complex, multichain enzyme responsible for most of the replicative synthesis in bacteria. This DNA polymerase also exhibits 3' to 5' exonuclease activity. The alpha chain is the DNA polymerase.</text>
</comment>
<protein>
    <recommendedName>
        <fullName evidence="4">DNA polymerase III subunit alpha</fullName>
        <ecNumber evidence="3">2.7.7.7</ecNumber>
    </recommendedName>
</protein>
<dbReference type="EMBL" id="PYLO01000003">
    <property type="protein sequence ID" value="PST36824.1"/>
    <property type="molecule type" value="Genomic_DNA"/>
</dbReference>
<dbReference type="Pfam" id="PF02811">
    <property type="entry name" value="PHP"/>
    <property type="match status" value="1"/>
</dbReference>
<evidence type="ECO:0000256" key="4">
    <source>
        <dbReference type="ARBA" id="ARBA00019114"/>
    </source>
</evidence>
<keyword evidence="6" id="KW-0548">Nucleotidyltransferase</keyword>
<evidence type="ECO:0000256" key="2">
    <source>
        <dbReference type="ARBA" id="ARBA00009496"/>
    </source>
</evidence>
<dbReference type="GO" id="GO:0008408">
    <property type="term" value="F:3'-5' exonuclease activity"/>
    <property type="evidence" value="ECO:0007669"/>
    <property type="project" value="InterPro"/>
</dbReference>
<evidence type="ECO:0000256" key="8">
    <source>
        <dbReference type="ARBA" id="ARBA00022932"/>
    </source>
</evidence>
<dbReference type="Gene3D" id="1.10.150.870">
    <property type="match status" value="1"/>
</dbReference>
<dbReference type="NCBIfam" id="NF004226">
    <property type="entry name" value="PRK05673.1"/>
    <property type="match status" value="1"/>
</dbReference>
<keyword evidence="13" id="KW-1185">Reference proteome</keyword>
<dbReference type="CDD" id="cd04485">
    <property type="entry name" value="DnaE_OBF"/>
    <property type="match status" value="1"/>
</dbReference>
<dbReference type="InterPro" id="IPR003141">
    <property type="entry name" value="Pol/His_phosphatase_N"/>
</dbReference>
<evidence type="ECO:0000256" key="6">
    <source>
        <dbReference type="ARBA" id="ARBA00022695"/>
    </source>
</evidence>
<dbReference type="GO" id="GO:0003676">
    <property type="term" value="F:nucleic acid binding"/>
    <property type="evidence" value="ECO:0007669"/>
    <property type="project" value="InterPro"/>
</dbReference>
<sequence>MAFTHLHVHTEYSLLDASSKIKELTARAKELGMDSLAITDHGVMYGVIDFYRAARENGIKPIIGCEIYVAPGSRFDREAGSGEDRYYHMILLAENNTGYQNLMKIVSKGFVEGFYYKPRVDDEVLRTYHEGIIALSACLAGEIPRYLSRGMYEEACKSAQKYRDIFGPDNFFLELQDHGIPAQRTVNQGLMRMSQELQIPLVATNDCHYIYKEDVESHDILLCIQTGKKVTDENRMRYEGGQFYVKSEEEMRALFPYAQEALDNTHKIAERCNVEIEFGVTKLPQYDVPDGYTSWEYLQKLCGEGFHKRYPNDDGTLQERLSYELDVIHSMGYVDYFLIVWDFIHFAKSNGIMVGPGRGSAAGSIVAYSLEITDIDPIRYQLIFERFLNPERVSMPDIDVDFCFERRQEVIDYVVRKYGKDRVVQIVTFGTLAAKGVVRDVGRALDMPYAQCDAIAKMIPGDLGMTLDKALKASPDLREAYESDDSVKYLIDMSKRLEGLPRHTSMHAAGVVISRAAVDEYVPLSRASDGSITTQFTMTTLEELGLLKMDFLGLRTLTVIQNAVRLVEKTTGKPLDIDKIDYNDKKVLDSIGTGKNDGVFQLESSGMKGFMKELKPENLEDLIAGISLYRPGPMDFIPRYLKGKNDKASIAYECPQLEPILAPTYGCIVYQEQVMQIVRDLAGYTWGRSDLVRRAMAKKKAAVMEKERQNFVYGNAQEGVKGCIANGIDEKTANHIYDEMIDFAKYAFNKSHAAAYAVVSYQTAYLKYYHPVEFMAALMTSVKDNVTKVSEYIMSCRQMGMKIMPPDINEGEGGFSVSDGAIRYGLSAIKSIGQSVVDEIVRERTEHGKFRSLEDFIDRMSGREVNKRTLESFIKSGAMDGLPGTRKQKCMVCGSMVDQKNKEKKNTMEGQMSLFDFAAEEDKKSFQITFPNVGEYSREEYLAYEKEMLGVYVSGHPLEEYIGTWEKNVTAKSSDFVVDEETGSAVIHDGAYVTIGGMITEKTVKTTRNNKMMAFLTVEDLAGSVEVLVFPKDYEKRRDMLIKDEKVFIRGRASVGDEPVGKLICEQIIPFSQVPRELWIQYADKDAYLAGEKELLDLLKTSDGNDTVIIYLGRERAKKVLPRNWNVRAGEALVTTLSEMLGEKNVKVVEKPLGKISS</sequence>
<dbReference type="PANTHER" id="PTHR32294:SF0">
    <property type="entry name" value="DNA POLYMERASE III SUBUNIT ALPHA"/>
    <property type="match status" value="1"/>
</dbReference>
<dbReference type="SUPFAM" id="SSF89550">
    <property type="entry name" value="PHP domain-like"/>
    <property type="match status" value="1"/>
</dbReference>
<dbReference type="InterPro" id="IPR040982">
    <property type="entry name" value="DNA_pol3_finger"/>
</dbReference>
<keyword evidence="5" id="KW-0808">Transferase</keyword>
<keyword evidence="8" id="KW-0239">DNA-directed DNA polymerase</keyword>
<dbReference type="Gene3D" id="3.20.20.140">
    <property type="entry name" value="Metal-dependent hydrolases"/>
    <property type="match status" value="1"/>
</dbReference>
<dbReference type="CDD" id="cd12113">
    <property type="entry name" value="PHP_PolIIIA_DnaE3"/>
    <property type="match status" value="1"/>
</dbReference>
<evidence type="ECO:0000256" key="1">
    <source>
        <dbReference type="ARBA" id="ARBA00004496"/>
    </source>
</evidence>
<evidence type="ECO:0000256" key="3">
    <source>
        <dbReference type="ARBA" id="ARBA00012417"/>
    </source>
</evidence>
<gene>
    <name evidence="12" type="ORF">C7U56_09675</name>
</gene>
<accession>A0A2T3FNG7</accession>
<dbReference type="GO" id="GO:0003887">
    <property type="term" value="F:DNA-directed DNA polymerase activity"/>
    <property type="evidence" value="ECO:0007669"/>
    <property type="project" value="UniProtKB-KW"/>
</dbReference>
<dbReference type="Gene3D" id="1.10.10.1600">
    <property type="entry name" value="Bacterial DNA polymerase III alpha subunit, thumb domain"/>
    <property type="match status" value="1"/>
</dbReference>
<dbReference type="InterPro" id="IPR041931">
    <property type="entry name" value="DNA_pol3_alpha_thumb_dom"/>
</dbReference>
<dbReference type="NCBIfam" id="TIGR00594">
    <property type="entry name" value="polc"/>
    <property type="match status" value="1"/>
</dbReference>
<dbReference type="Pfam" id="PF07733">
    <property type="entry name" value="DNA_pol3_alpha"/>
    <property type="match status" value="1"/>
</dbReference>
<dbReference type="Proteomes" id="UP000241048">
    <property type="component" value="Unassembled WGS sequence"/>
</dbReference>
<evidence type="ECO:0000256" key="10">
    <source>
        <dbReference type="ARBA" id="ARBA00049244"/>
    </source>
</evidence>
<evidence type="ECO:0000259" key="11">
    <source>
        <dbReference type="SMART" id="SM00481"/>
    </source>
</evidence>
<dbReference type="Pfam" id="PF01336">
    <property type="entry name" value="tRNA_anti-codon"/>
    <property type="match status" value="1"/>
</dbReference>
<dbReference type="EC" id="2.7.7.7" evidence="3"/>
<comment type="subcellular location">
    <subcellularLocation>
        <location evidence="1">Cytoplasm</location>
    </subcellularLocation>
</comment>
<evidence type="ECO:0000313" key="13">
    <source>
        <dbReference type="Proteomes" id="UP000241048"/>
    </source>
</evidence>
<dbReference type="PANTHER" id="PTHR32294">
    <property type="entry name" value="DNA POLYMERASE III SUBUNIT ALPHA"/>
    <property type="match status" value="1"/>
</dbReference>
<dbReference type="InterPro" id="IPR004013">
    <property type="entry name" value="PHP_dom"/>
</dbReference>
<keyword evidence="7" id="KW-0235">DNA replication</keyword>